<name>A0A2I1CG00_ASPN1</name>
<dbReference type="Pfam" id="PF13664">
    <property type="entry name" value="DUF4149"/>
    <property type="match status" value="1"/>
</dbReference>
<keyword evidence="8" id="KW-1185">Reference proteome</keyword>
<dbReference type="InterPro" id="IPR025423">
    <property type="entry name" value="TMEM205-like"/>
</dbReference>
<dbReference type="OrthoDB" id="1641132at2759"/>
<organism evidence="7 8">
    <name type="scientific">Aspergillus novofumigatus (strain IBT 16806)</name>
    <dbReference type="NCBI Taxonomy" id="1392255"/>
    <lineage>
        <taxon>Eukaryota</taxon>
        <taxon>Fungi</taxon>
        <taxon>Dikarya</taxon>
        <taxon>Ascomycota</taxon>
        <taxon>Pezizomycotina</taxon>
        <taxon>Eurotiomycetes</taxon>
        <taxon>Eurotiomycetidae</taxon>
        <taxon>Eurotiales</taxon>
        <taxon>Aspergillaceae</taxon>
        <taxon>Aspergillus</taxon>
        <taxon>Aspergillus subgen. Fumigati</taxon>
    </lineage>
</organism>
<keyword evidence="3 5" id="KW-1133">Transmembrane helix</keyword>
<accession>A0A2I1CG00</accession>
<comment type="subcellular location">
    <subcellularLocation>
        <location evidence="1">Membrane</location>
    </subcellularLocation>
</comment>
<proteinExistence type="predicted"/>
<dbReference type="AlphaFoldDB" id="A0A2I1CG00"/>
<gene>
    <name evidence="7" type="ORF">P174DRAFT_457333</name>
</gene>
<dbReference type="EMBL" id="MSZS01000002">
    <property type="protein sequence ID" value="PKX96555.1"/>
    <property type="molecule type" value="Genomic_DNA"/>
</dbReference>
<evidence type="ECO:0000313" key="7">
    <source>
        <dbReference type="EMBL" id="PKX96555.1"/>
    </source>
</evidence>
<evidence type="ECO:0000313" key="8">
    <source>
        <dbReference type="Proteomes" id="UP000234474"/>
    </source>
</evidence>
<dbReference type="VEuPathDB" id="FungiDB:P174DRAFT_457333"/>
<evidence type="ECO:0000256" key="1">
    <source>
        <dbReference type="ARBA" id="ARBA00004370"/>
    </source>
</evidence>
<dbReference type="OMA" id="CYQALPM"/>
<dbReference type="GeneID" id="36536869"/>
<keyword evidence="4 5" id="KW-0472">Membrane</keyword>
<comment type="caution">
    <text evidence="7">The sequence shown here is derived from an EMBL/GenBank/DDBJ whole genome shotgun (WGS) entry which is preliminary data.</text>
</comment>
<feature type="transmembrane region" description="Helical" evidence="5">
    <location>
        <begin position="151"/>
        <end position="173"/>
    </location>
</feature>
<protein>
    <recommendedName>
        <fullName evidence="6">TMEM205-like domain-containing protein</fullName>
    </recommendedName>
</protein>
<sequence length="176" mass="19600">MQAILETVSNLLPYHLLSYGALLGTELFQSFVNTKVCYQALPMKEFLALQKRIFPAYFRCQVGLVVLTAVTRPPYSILSFSRNIWDSVPLIVVGVTGALNWFVFGPRTTKTAFIRRALHESAMNEDNSNTTDPAKLQQANKAFSRNHAMSIHLNAISLVATVWYGFALSSSLLKGL</sequence>
<dbReference type="RefSeq" id="XP_024685150.1">
    <property type="nucleotide sequence ID" value="XM_024829543.1"/>
</dbReference>
<evidence type="ECO:0000256" key="2">
    <source>
        <dbReference type="ARBA" id="ARBA00022692"/>
    </source>
</evidence>
<reference evidence="8" key="1">
    <citation type="journal article" date="2018" name="Proc. Natl. Acad. Sci. U.S.A.">
        <title>Linking secondary metabolites to gene clusters through genome sequencing of six diverse Aspergillus species.</title>
        <authorList>
            <person name="Kaerboelling I."/>
            <person name="Vesth T.C."/>
            <person name="Frisvad J.C."/>
            <person name="Nybo J.L."/>
            <person name="Theobald S."/>
            <person name="Kuo A."/>
            <person name="Bowyer P."/>
            <person name="Matsuda Y."/>
            <person name="Mondo S."/>
            <person name="Lyhne E.K."/>
            <person name="Kogle M.E."/>
            <person name="Clum A."/>
            <person name="Lipzen A."/>
            <person name="Salamov A."/>
            <person name="Ngan C.Y."/>
            <person name="Daum C."/>
            <person name="Chiniquy J."/>
            <person name="Barry K."/>
            <person name="LaButti K."/>
            <person name="Haridas S."/>
            <person name="Simmons B.A."/>
            <person name="Magnuson J.K."/>
            <person name="Mortensen U.H."/>
            <person name="Larsen T.O."/>
            <person name="Grigoriev I.V."/>
            <person name="Baker S.E."/>
            <person name="Andersen M.R."/>
        </authorList>
    </citation>
    <scope>NUCLEOTIDE SEQUENCE [LARGE SCALE GENOMIC DNA]</scope>
    <source>
        <strain evidence="8">IBT 16806</strain>
    </source>
</reference>
<dbReference type="PANTHER" id="PTHR23241:SF102">
    <property type="entry name" value="LD23009P"/>
    <property type="match status" value="1"/>
</dbReference>
<dbReference type="GO" id="GO:0016020">
    <property type="term" value="C:membrane"/>
    <property type="evidence" value="ECO:0007669"/>
    <property type="project" value="UniProtKB-SubCell"/>
</dbReference>
<dbReference type="InterPro" id="IPR053009">
    <property type="entry name" value="Xanthocillin_Biosynth-Assoc"/>
</dbReference>
<dbReference type="STRING" id="1392255.A0A2I1CG00"/>
<evidence type="ECO:0000256" key="3">
    <source>
        <dbReference type="ARBA" id="ARBA00022989"/>
    </source>
</evidence>
<evidence type="ECO:0000259" key="6">
    <source>
        <dbReference type="Pfam" id="PF13664"/>
    </source>
</evidence>
<keyword evidence="2 5" id="KW-0812">Transmembrane</keyword>
<evidence type="ECO:0000256" key="5">
    <source>
        <dbReference type="SAM" id="Phobius"/>
    </source>
</evidence>
<feature type="transmembrane region" description="Helical" evidence="5">
    <location>
        <begin position="84"/>
        <end position="104"/>
    </location>
</feature>
<feature type="domain" description="TMEM205-like" evidence="6">
    <location>
        <begin position="17"/>
        <end position="115"/>
    </location>
</feature>
<evidence type="ECO:0000256" key="4">
    <source>
        <dbReference type="ARBA" id="ARBA00023136"/>
    </source>
</evidence>
<dbReference type="Proteomes" id="UP000234474">
    <property type="component" value="Unassembled WGS sequence"/>
</dbReference>
<dbReference type="PANTHER" id="PTHR23241">
    <property type="entry name" value="LATE EMBRYOGENESIS ABUNDANT PLANTS LEA-RELATED"/>
    <property type="match status" value="1"/>
</dbReference>